<evidence type="ECO:0000256" key="4">
    <source>
        <dbReference type="SAM" id="MobiDB-lite"/>
    </source>
</evidence>
<dbReference type="SUPFAM" id="SSF81923">
    <property type="entry name" value="Double Clp-N motif"/>
    <property type="match status" value="1"/>
</dbReference>
<reference evidence="6 7" key="1">
    <citation type="journal article" date="2021" name="Nat. Plants">
        <title>The Taxus genome provides insights into paclitaxel biosynthesis.</title>
        <authorList>
            <person name="Xiong X."/>
            <person name="Gou J."/>
            <person name="Liao Q."/>
            <person name="Li Y."/>
            <person name="Zhou Q."/>
            <person name="Bi G."/>
            <person name="Li C."/>
            <person name="Du R."/>
            <person name="Wang X."/>
            <person name="Sun T."/>
            <person name="Guo L."/>
            <person name="Liang H."/>
            <person name="Lu P."/>
            <person name="Wu Y."/>
            <person name="Zhang Z."/>
            <person name="Ro D.K."/>
            <person name="Shang Y."/>
            <person name="Huang S."/>
            <person name="Yan J."/>
        </authorList>
    </citation>
    <scope>NUCLEOTIDE SEQUENCE [LARGE SCALE GENOMIC DNA]</scope>
    <source>
        <strain evidence="6">Ta-2019</strain>
    </source>
</reference>
<dbReference type="InterPro" id="IPR004176">
    <property type="entry name" value="Clp_R_N"/>
</dbReference>
<feature type="region of interest" description="Disordered" evidence="4">
    <location>
        <begin position="519"/>
        <end position="559"/>
    </location>
</feature>
<evidence type="ECO:0000256" key="3">
    <source>
        <dbReference type="PROSITE-ProRule" id="PRU01251"/>
    </source>
</evidence>
<evidence type="ECO:0000256" key="2">
    <source>
        <dbReference type="ARBA" id="ARBA00022737"/>
    </source>
</evidence>
<comment type="similarity">
    <text evidence="1">Belongs to the ClpA/ClpB family.</text>
</comment>
<dbReference type="Pfam" id="PF23569">
    <property type="entry name" value="NBD_SMAX1"/>
    <property type="match status" value="1"/>
</dbReference>
<dbReference type="InterPro" id="IPR058680">
    <property type="entry name" value="NBD_SMAX1-like"/>
</dbReference>
<accession>A0AA38BPJ9</accession>
<feature type="domain" description="Clp R" evidence="5">
    <location>
        <begin position="6"/>
        <end position="163"/>
    </location>
</feature>
<dbReference type="Proteomes" id="UP000824469">
    <property type="component" value="Unassembled WGS sequence"/>
</dbReference>
<evidence type="ECO:0000259" key="5">
    <source>
        <dbReference type="PROSITE" id="PS51903"/>
    </source>
</evidence>
<dbReference type="InterPro" id="IPR051650">
    <property type="entry name" value="SL_signaling_regulator"/>
</dbReference>
<keyword evidence="7" id="KW-1185">Reference proteome</keyword>
<dbReference type="InterPro" id="IPR036628">
    <property type="entry name" value="Clp_N_dom_sf"/>
</dbReference>
<dbReference type="Gene3D" id="1.10.1780.10">
    <property type="entry name" value="Clp, N-terminal domain"/>
    <property type="match status" value="1"/>
</dbReference>
<proteinExistence type="inferred from homology"/>
<name>A0AA38BPJ9_TAXCH</name>
<evidence type="ECO:0000313" key="7">
    <source>
        <dbReference type="Proteomes" id="UP000824469"/>
    </source>
</evidence>
<dbReference type="EMBL" id="JAHRHJ020003813">
    <property type="protein sequence ID" value="KAH9288425.1"/>
    <property type="molecule type" value="Genomic_DNA"/>
</dbReference>
<comment type="caution">
    <text evidence="6">The sequence shown here is derived from an EMBL/GenBank/DDBJ whole genome shotgun (WGS) entry which is preliminary data.</text>
</comment>
<dbReference type="PANTHER" id="PTHR43572:SF31">
    <property type="entry name" value="PROTEIN SMAX1-LIKE 3"/>
    <property type="match status" value="1"/>
</dbReference>
<sequence length="573" mass="63097">MRSGGFTQHHALTVDAASVMRNAVGMARVRGHAQATPLHVAATLLASESGLLRRACLLSHRAVAPLQWRALEVCFNVALNRLPAAINRGQASLSNALVAALKRAQAQQRRGCIEQQQAQPGKVDMEELLVSILDDPSVSRVMREAGFHTTLVKESVEETLRSYNYAGINSPSVGYSCRSNQKQHLPELSSLTASNPSPAAESFSKDMKSLLEALASPKRTNTAILGEETHYANSIIREMMVCIDSGNVPDGLKSVQFISPQVFSSLPLSKDEAERKLAELNRDLNKLCWSGGVILYVGDLRWTLGRSEAQDSNSSYSSVEHVIMEVGRMLRFYTDRLSLLGSATYETYMRCRTGKPSLETQWRLQPMVIPPGRPRLCLQSSVLAKDHKAEEGENCCSNSFPSWLQQYKKDLTCTKDSPSLEVHTSGKMSPDLSKKWSQNGVHIGYACSSNTNENSMIEDSHLQQQSSLNSTIKHNVTVENFPLTYSGQIPSDLHWSIMGSSSLESIEKLTKNVAAACDESESRADVETALTLGRSSPNDHDSDSNPSKRIKKQDDGQIWWQKSANASSLWAEN</sequence>
<evidence type="ECO:0000256" key="1">
    <source>
        <dbReference type="ARBA" id="ARBA00008675"/>
    </source>
</evidence>
<protein>
    <recommendedName>
        <fullName evidence="5">Clp R domain-containing protein</fullName>
    </recommendedName>
</protein>
<dbReference type="PANTHER" id="PTHR43572">
    <property type="entry name" value="CHAPERONE PROTEIN CLPD, CHLOROPLASTIC"/>
    <property type="match status" value="1"/>
</dbReference>
<dbReference type="PROSITE" id="PS51903">
    <property type="entry name" value="CLP_R"/>
    <property type="match status" value="1"/>
</dbReference>
<evidence type="ECO:0000313" key="6">
    <source>
        <dbReference type="EMBL" id="KAH9288425.1"/>
    </source>
</evidence>
<gene>
    <name evidence="6" type="ORF">KI387_032542</name>
</gene>
<organism evidence="6 7">
    <name type="scientific">Taxus chinensis</name>
    <name type="common">Chinese yew</name>
    <name type="synonym">Taxus wallichiana var. chinensis</name>
    <dbReference type="NCBI Taxonomy" id="29808"/>
    <lineage>
        <taxon>Eukaryota</taxon>
        <taxon>Viridiplantae</taxon>
        <taxon>Streptophyta</taxon>
        <taxon>Embryophyta</taxon>
        <taxon>Tracheophyta</taxon>
        <taxon>Spermatophyta</taxon>
        <taxon>Pinopsida</taxon>
        <taxon>Pinidae</taxon>
        <taxon>Conifers II</taxon>
        <taxon>Cupressales</taxon>
        <taxon>Taxaceae</taxon>
        <taxon>Taxus</taxon>
    </lineage>
</organism>
<dbReference type="AlphaFoldDB" id="A0AA38BPJ9"/>
<dbReference type="Pfam" id="PF02861">
    <property type="entry name" value="Clp_N"/>
    <property type="match status" value="1"/>
</dbReference>
<keyword evidence="2 3" id="KW-0677">Repeat</keyword>